<evidence type="ECO:0000313" key="2">
    <source>
        <dbReference type="Proteomes" id="UP001057580"/>
    </source>
</evidence>
<gene>
    <name evidence="1" type="ORF">N0B31_20900</name>
</gene>
<accession>A0A9E7R335</accession>
<organism evidence="1 2">
    <name type="scientific">Salinirubellus salinus</name>
    <dbReference type="NCBI Taxonomy" id="1364945"/>
    <lineage>
        <taxon>Archaea</taxon>
        <taxon>Methanobacteriati</taxon>
        <taxon>Methanobacteriota</taxon>
        <taxon>Stenosarchaea group</taxon>
        <taxon>Halobacteria</taxon>
        <taxon>Halobacteriales</taxon>
        <taxon>Natronomonadaceae</taxon>
        <taxon>Salinirubellus</taxon>
    </lineage>
</organism>
<keyword evidence="2" id="KW-1185">Reference proteome</keyword>
<evidence type="ECO:0008006" key="3">
    <source>
        <dbReference type="Google" id="ProtNLM"/>
    </source>
</evidence>
<evidence type="ECO:0000313" key="1">
    <source>
        <dbReference type="EMBL" id="UWM54568.1"/>
    </source>
</evidence>
<dbReference type="Proteomes" id="UP001057580">
    <property type="component" value="Chromosome"/>
</dbReference>
<dbReference type="Pfam" id="PF24444">
    <property type="entry name" value="DUF7563"/>
    <property type="match status" value="1"/>
</dbReference>
<protein>
    <recommendedName>
        <fullName evidence="3">Small CPxCG-related zinc finger protein</fullName>
    </recommendedName>
</protein>
<dbReference type="AlphaFoldDB" id="A0A9E7R335"/>
<name>A0A9E7R335_9EURY</name>
<dbReference type="KEGG" id="ssai:N0B31_20900"/>
<dbReference type="GeneID" id="74944936"/>
<dbReference type="RefSeq" id="WP_260593588.1">
    <property type="nucleotide sequence ID" value="NZ_CP104003.1"/>
</dbReference>
<dbReference type="EMBL" id="CP104003">
    <property type="protein sequence ID" value="UWM54568.1"/>
    <property type="molecule type" value="Genomic_DNA"/>
</dbReference>
<reference evidence="1" key="1">
    <citation type="submission" date="2022-09" db="EMBL/GenBank/DDBJ databases">
        <title>Diverse halophilic archaea isolated from saline environments.</title>
        <authorList>
            <person name="Cui H.-L."/>
        </authorList>
    </citation>
    <scope>NUCLEOTIDE SEQUENCE</scope>
    <source>
        <strain evidence="1">ZS-35-S2</strain>
    </source>
</reference>
<sequence>METCANCGQYVSPSFARVFGDNEDAVHACPNCASMRTIMEAGAAGRV</sequence>
<proteinExistence type="predicted"/>
<dbReference type="InterPro" id="IPR055985">
    <property type="entry name" value="DUF7563"/>
</dbReference>